<gene>
    <name evidence="7" type="ORF">HR057_01910</name>
</gene>
<feature type="domain" description="ABC transporter" evidence="6">
    <location>
        <begin position="2"/>
        <end position="234"/>
    </location>
</feature>
<evidence type="ECO:0000256" key="1">
    <source>
        <dbReference type="ARBA" id="ARBA00005417"/>
    </source>
</evidence>
<dbReference type="Gene3D" id="3.40.50.300">
    <property type="entry name" value="P-loop containing nucleotide triphosphate hydrolases"/>
    <property type="match status" value="1"/>
</dbReference>
<protein>
    <submittedName>
        <fullName evidence="7">ABC transporter ATP-binding protein</fullName>
    </submittedName>
</protein>
<accession>A0A8J8KDB7</accession>
<evidence type="ECO:0000259" key="6">
    <source>
        <dbReference type="PROSITE" id="PS50893"/>
    </source>
</evidence>
<dbReference type="GO" id="GO:0015807">
    <property type="term" value="P:L-amino acid transport"/>
    <property type="evidence" value="ECO:0007669"/>
    <property type="project" value="TreeGrafter"/>
</dbReference>
<evidence type="ECO:0000313" key="7">
    <source>
        <dbReference type="EMBL" id="NSL50515.1"/>
    </source>
</evidence>
<dbReference type="InterPro" id="IPR052156">
    <property type="entry name" value="BCAA_Transport_ATP-bd_LivF"/>
</dbReference>
<dbReference type="InterPro" id="IPR030660">
    <property type="entry name" value="ABC_branched_ATPase_LivF/BraG"/>
</dbReference>
<dbReference type="SUPFAM" id="SSF52540">
    <property type="entry name" value="P-loop containing nucleoside triphosphate hydrolases"/>
    <property type="match status" value="1"/>
</dbReference>
<dbReference type="EMBL" id="JABTTE010000002">
    <property type="protein sequence ID" value="NSL50515.1"/>
    <property type="molecule type" value="Genomic_DNA"/>
</dbReference>
<dbReference type="SMART" id="SM00382">
    <property type="entry name" value="AAA"/>
    <property type="match status" value="1"/>
</dbReference>
<dbReference type="GO" id="GO:0005524">
    <property type="term" value="F:ATP binding"/>
    <property type="evidence" value="ECO:0007669"/>
    <property type="project" value="UniProtKB-KW"/>
</dbReference>
<dbReference type="PROSITE" id="PS00211">
    <property type="entry name" value="ABC_TRANSPORTER_1"/>
    <property type="match status" value="1"/>
</dbReference>
<dbReference type="GO" id="GO:0016887">
    <property type="term" value="F:ATP hydrolysis activity"/>
    <property type="evidence" value="ECO:0007669"/>
    <property type="project" value="InterPro"/>
</dbReference>
<dbReference type="PIRSF" id="PIRSF039137">
    <property type="entry name" value="ABC_branched_ATPase"/>
    <property type="match status" value="1"/>
</dbReference>
<dbReference type="PANTHER" id="PTHR43820:SF4">
    <property type="entry name" value="HIGH-AFFINITY BRANCHED-CHAIN AMINO ACID TRANSPORT ATP-BINDING PROTEIN LIVF"/>
    <property type="match status" value="1"/>
</dbReference>
<sequence length="234" mass="26125">MLKLRNVHVKYGHVHALRGISLEIQKGQIVSLLGANGAGKSTTLKMISRLVEPNQGEYIVDGTNMLKKSSSDVVKAGIIHCPENRRVFPQLTVYENLKIGAILRKDKKQINKDFDRVFTYFPRLKERLNQLAGTLSGGEQQMLAIGRSLMGNPSYLLLDEPSLGIAPLLVKEIFEIIKTINQEGTSILLVEQNAHMALQISDYSYVLENGKIALEGQSQKLKNNDRIRQLYLGA</sequence>
<comment type="similarity">
    <text evidence="1">Belongs to the ABC transporter superfamily.</text>
</comment>
<dbReference type="InterPro" id="IPR017871">
    <property type="entry name" value="ABC_transporter-like_CS"/>
</dbReference>
<keyword evidence="3" id="KW-0547">Nucleotide-binding</keyword>
<dbReference type="CDD" id="cd03224">
    <property type="entry name" value="ABC_TM1139_LivF_branched"/>
    <property type="match status" value="1"/>
</dbReference>
<keyword evidence="4 7" id="KW-0067">ATP-binding</keyword>
<name>A0A8J8KDB7_9BACI</name>
<evidence type="ECO:0000256" key="4">
    <source>
        <dbReference type="ARBA" id="ARBA00022840"/>
    </source>
</evidence>
<dbReference type="PANTHER" id="PTHR43820">
    <property type="entry name" value="HIGH-AFFINITY BRANCHED-CHAIN AMINO ACID TRANSPORT ATP-BINDING PROTEIN LIVF"/>
    <property type="match status" value="1"/>
</dbReference>
<proteinExistence type="inferred from homology"/>
<evidence type="ECO:0000256" key="3">
    <source>
        <dbReference type="ARBA" id="ARBA00022741"/>
    </source>
</evidence>
<dbReference type="InterPro" id="IPR003439">
    <property type="entry name" value="ABC_transporter-like_ATP-bd"/>
</dbReference>
<dbReference type="InterPro" id="IPR003593">
    <property type="entry name" value="AAA+_ATPase"/>
</dbReference>
<evidence type="ECO:0000256" key="5">
    <source>
        <dbReference type="ARBA" id="ARBA00022970"/>
    </source>
</evidence>
<reference evidence="7" key="1">
    <citation type="submission" date="2020-06" db="EMBL/GenBank/DDBJ databases">
        <title>A novel thermopfilic bacterium from Erzurum, Turkey.</title>
        <authorList>
            <person name="Adiguzel A."/>
            <person name="Ay H."/>
            <person name="Baltaci M.O."/>
        </authorList>
    </citation>
    <scope>NUCLEOTIDE SEQUENCE</scope>
    <source>
        <strain evidence="7">P2</strain>
    </source>
</reference>
<dbReference type="GO" id="GO:0015658">
    <property type="term" value="F:branched-chain amino acid transmembrane transporter activity"/>
    <property type="evidence" value="ECO:0007669"/>
    <property type="project" value="InterPro"/>
</dbReference>
<dbReference type="Pfam" id="PF00005">
    <property type="entry name" value="ABC_tran"/>
    <property type="match status" value="1"/>
</dbReference>
<dbReference type="InterPro" id="IPR027417">
    <property type="entry name" value="P-loop_NTPase"/>
</dbReference>
<keyword evidence="8" id="KW-1185">Reference proteome</keyword>
<dbReference type="PROSITE" id="PS50893">
    <property type="entry name" value="ABC_TRANSPORTER_2"/>
    <property type="match status" value="1"/>
</dbReference>
<comment type="caution">
    <text evidence="7">The sequence shown here is derived from an EMBL/GenBank/DDBJ whole genome shotgun (WGS) entry which is preliminary data.</text>
</comment>
<evidence type="ECO:0000256" key="2">
    <source>
        <dbReference type="ARBA" id="ARBA00022448"/>
    </source>
</evidence>
<evidence type="ECO:0000313" key="8">
    <source>
        <dbReference type="Proteomes" id="UP000625804"/>
    </source>
</evidence>
<dbReference type="RefSeq" id="WP_173729722.1">
    <property type="nucleotide sequence ID" value="NZ_JABTTE010000002.1"/>
</dbReference>
<keyword evidence="5" id="KW-0029">Amino-acid transport</keyword>
<keyword evidence="2" id="KW-0813">Transport</keyword>
<dbReference type="AlphaFoldDB" id="A0A8J8KDB7"/>
<dbReference type="Proteomes" id="UP000625804">
    <property type="component" value="Unassembled WGS sequence"/>
</dbReference>
<organism evidence="7 8">
    <name type="scientific">Calidifontibacillus erzurumensis</name>
    <dbReference type="NCBI Taxonomy" id="2741433"/>
    <lineage>
        <taxon>Bacteria</taxon>
        <taxon>Bacillati</taxon>
        <taxon>Bacillota</taxon>
        <taxon>Bacilli</taxon>
        <taxon>Bacillales</taxon>
        <taxon>Bacillaceae</taxon>
        <taxon>Calidifontibacillus/Schinkia group</taxon>
        <taxon>Calidifontibacillus</taxon>
    </lineage>
</organism>